<dbReference type="InterPro" id="IPR002909">
    <property type="entry name" value="IPT_dom"/>
</dbReference>
<sequence>MTFVPSSGECEGRRYGRPGFGVGVVFKGSGPGAVASGVGRVSAEDRGDGARGAVRVFDRLGGIFGAVLIALTLLLAGAPAMAQAPAPTISALSTNDGPAAGGTSVTLAGTGFVVGSTSVTIGGTVIPAGAVTVAGTTSLSFTTPAHAAGNVAVTVTTPNGTSSAVAGGVSLLSAWRPA</sequence>
<dbReference type="Gene3D" id="2.60.40.10">
    <property type="entry name" value="Immunoglobulins"/>
    <property type="match status" value="1"/>
</dbReference>
<dbReference type="CDD" id="cd00102">
    <property type="entry name" value="IPT"/>
    <property type="match status" value="1"/>
</dbReference>
<feature type="transmembrane region" description="Helical" evidence="1">
    <location>
        <begin position="60"/>
        <end position="82"/>
    </location>
</feature>
<name>A0ABW0FWA7_9CAUL</name>
<evidence type="ECO:0000313" key="4">
    <source>
        <dbReference type="Proteomes" id="UP001596152"/>
    </source>
</evidence>
<dbReference type="InterPro" id="IPR013783">
    <property type="entry name" value="Ig-like_fold"/>
</dbReference>
<evidence type="ECO:0000313" key="3">
    <source>
        <dbReference type="EMBL" id="MFC5345606.1"/>
    </source>
</evidence>
<dbReference type="Proteomes" id="UP001596152">
    <property type="component" value="Unassembled WGS sequence"/>
</dbReference>
<organism evidence="3 4">
    <name type="scientific">Brevundimonas staleyi</name>
    <dbReference type="NCBI Taxonomy" id="74326"/>
    <lineage>
        <taxon>Bacteria</taxon>
        <taxon>Pseudomonadati</taxon>
        <taxon>Pseudomonadota</taxon>
        <taxon>Alphaproteobacteria</taxon>
        <taxon>Caulobacterales</taxon>
        <taxon>Caulobacteraceae</taxon>
        <taxon>Brevundimonas</taxon>
    </lineage>
</organism>
<accession>A0ABW0FWA7</accession>
<keyword evidence="4" id="KW-1185">Reference proteome</keyword>
<dbReference type="SUPFAM" id="SSF81296">
    <property type="entry name" value="E set domains"/>
    <property type="match status" value="1"/>
</dbReference>
<evidence type="ECO:0000256" key="1">
    <source>
        <dbReference type="SAM" id="Phobius"/>
    </source>
</evidence>
<gene>
    <name evidence="3" type="ORF">ACFPIE_16945</name>
</gene>
<dbReference type="InterPro" id="IPR014756">
    <property type="entry name" value="Ig_E-set"/>
</dbReference>
<dbReference type="RefSeq" id="WP_374036630.1">
    <property type="nucleotide sequence ID" value="NZ_CP169082.1"/>
</dbReference>
<dbReference type="EMBL" id="JBHSLF010000051">
    <property type="protein sequence ID" value="MFC5345606.1"/>
    <property type="molecule type" value="Genomic_DNA"/>
</dbReference>
<dbReference type="Pfam" id="PF01833">
    <property type="entry name" value="TIG"/>
    <property type="match status" value="1"/>
</dbReference>
<keyword evidence="1" id="KW-0812">Transmembrane</keyword>
<keyword evidence="1" id="KW-1133">Transmembrane helix</keyword>
<evidence type="ECO:0000259" key="2">
    <source>
        <dbReference type="Pfam" id="PF01833"/>
    </source>
</evidence>
<feature type="domain" description="IPT/TIG" evidence="2">
    <location>
        <begin position="87"/>
        <end position="163"/>
    </location>
</feature>
<reference evidence="4" key="1">
    <citation type="journal article" date="2019" name="Int. J. Syst. Evol. Microbiol.">
        <title>The Global Catalogue of Microorganisms (GCM) 10K type strain sequencing project: providing services to taxonomists for standard genome sequencing and annotation.</title>
        <authorList>
            <consortium name="The Broad Institute Genomics Platform"/>
            <consortium name="The Broad Institute Genome Sequencing Center for Infectious Disease"/>
            <person name="Wu L."/>
            <person name="Ma J."/>
        </authorList>
    </citation>
    <scope>NUCLEOTIDE SEQUENCE [LARGE SCALE GENOMIC DNA]</scope>
    <source>
        <strain evidence="4">JCM 12125</strain>
    </source>
</reference>
<protein>
    <submittedName>
        <fullName evidence="3">IPT/TIG domain-containing protein</fullName>
    </submittedName>
</protein>
<proteinExistence type="predicted"/>
<comment type="caution">
    <text evidence="3">The sequence shown here is derived from an EMBL/GenBank/DDBJ whole genome shotgun (WGS) entry which is preliminary data.</text>
</comment>
<keyword evidence="1" id="KW-0472">Membrane</keyword>